<protein>
    <submittedName>
        <fullName evidence="1">Uncharacterized protein</fullName>
    </submittedName>
</protein>
<proteinExistence type="predicted"/>
<evidence type="ECO:0000313" key="1">
    <source>
        <dbReference type="EMBL" id="EGY53567.1"/>
    </source>
</evidence>
<dbReference type="EMBL" id="AGAY01000007">
    <property type="protein sequence ID" value="EGY53567.1"/>
    <property type="molecule type" value="Genomic_DNA"/>
</dbReference>
<gene>
    <name evidence="1" type="ORF">HMPREF9371_0218</name>
</gene>
<evidence type="ECO:0000313" key="2">
    <source>
        <dbReference type="Proteomes" id="UP000003019"/>
    </source>
</evidence>
<sequence>MDKCFRPNSSAAKGADILSDCRIGADYAPIGSPWQLHFNRPSTVNGWWRTLFLRRRSIFRAE</sequence>
<dbReference type="AlphaFoldDB" id="G4CF29"/>
<comment type="caution">
    <text evidence="1">The sequence shown here is derived from an EMBL/GenBank/DDBJ whole genome shotgun (WGS) entry which is preliminary data.</text>
</comment>
<organism evidence="1 2">
    <name type="scientific">Neisseria shayeganii 871</name>
    <dbReference type="NCBI Taxonomy" id="1032488"/>
    <lineage>
        <taxon>Bacteria</taxon>
        <taxon>Pseudomonadati</taxon>
        <taxon>Pseudomonadota</taxon>
        <taxon>Betaproteobacteria</taxon>
        <taxon>Neisseriales</taxon>
        <taxon>Neisseriaceae</taxon>
        <taxon>Neisseria</taxon>
    </lineage>
</organism>
<keyword evidence="2" id="KW-1185">Reference proteome</keyword>
<accession>G4CF29</accession>
<reference evidence="1 2" key="1">
    <citation type="submission" date="2011-05" db="EMBL/GenBank/DDBJ databases">
        <authorList>
            <person name="Muzny D."/>
            <person name="Qin X."/>
            <person name="Deng J."/>
            <person name="Jiang H."/>
            <person name="Liu Y."/>
            <person name="Qu J."/>
            <person name="Song X.-Z."/>
            <person name="Zhang L."/>
            <person name="Thornton R."/>
            <person name="Coyle M."/>
            <person name="Francisco L."/>
            <person name="Jackson L."/>
            <person name="Javaid M."/>
            <person name="Korchina V."/>
            <person name="Kovar C."/>
            <person name="Mata R."/>
            <person name="Mathew T."/>
            <person name="Ngo R."/>
            <person name="Nguyen L."/>
            <person name="Nguyen N."/>
            <person name="Okwuonu G."/>
            <person name="Ongeri F."/>
            <person name="Pham C."/>
            <person name="Simmons D."/>
            <person name="Wilczek-Boney K."/>
            <person name="Hale W."/>
            <person name="Jakkamsetti A."/>
            <person name="Pham P."/>
            <person name="Ruth R."/>
            <person name="San Lucas F."/>
            <person name="Warren J."/>
            <person name="Zhang J."/>
            <person name="Zhao Z."/>
            <person name="Zhou C."/>
            <person name="Zhu D."/>
            <person name="Lee S."/>
            <person name="Bess C."/>
            <person name="Blankenburg K."/>
            <person name="Forbes L."/>
            <person name="Fu Q."/>
            <person name="Gubbala S."/>
            <person name="Hirani K."/>
            <person name="Jayaseelan J.C."/>
            <person name="Lara F."/>
            <person name="Munidasa M."/>
            <person name="Palculict T."/>
            <person name="Patil S."/>
            <person name="Pu L.-L."/>
            <person name="Saada N."/>
            <person name="Tang L."/>
            <person name="Weissenberger G."/>
            <person name="Zhu Y."/>
            <person name="Hemphill L."/>
            <person name="Shang Y."/>
            <person name="Youmans B."/>
            <person name="Ayvaz T."/>
            <person name="Ross M."/>
            <person name="Santibanez J."/>
            <person name="Aqrawi P."/>
            <person name="Gross S."/>
            <person name="Joshi V."/>
            <person name="Fowler G."/>
            <person name="Nazareth L."/>
            <person name="Reid J."/>
            <person name="Worley K."/>
            <person name="Petrosino J."/>
            <person name="Highlander S."/>
            <person name="Gibbs R."/>
        </authorList>
    </citation>
    <scope>NUCLEOTIDE SEQUENCE [LARGE SCALE GENOMIC DNA]</scope>
    <source>
        <strain evidence="1 2">871</strain>
    </source>
</reference>
<dbReference type="Proteomes" id="UP000003019">
    <property type="component" value="Unassembled WGS sequence"/>
</dbReference>
<dbReference type="HOGENOM" id="CLU_2899517_0_0_4"/>
<name>G4CF29_9NEIS</name>